<dbReference type="EMBL" id="JAMKPW020000011">
    <property type="protein sequence ID" value="KAK8213225.1"/>
    <property type="molecule type" value="Genomic_DNA"/>
</dbReference>
<evidence type="ECO:0000313" key="1">
    <source>
        <dbReference type="EMBL" id="KAK8213225.1"/>
    </source>
</evidence>
<keyword evidence="2" id="KW-1185">Reference proteome</keyword>
<proteinExistence type="predicted"/>
<reference evidence="1" key="1">
    <citation type="submission" date="2024-02" db="EMBL/GenBank/DDBJ databases">
        <title>Metagenome Assembled Genome of Zalaria obscura JY119.</title>
        <authorList>
            <person name="Vighnesh L."/>
            <person name="Jagadeeshwari U."/>
            <person name="Venkata Ramana C."/>
            <person name="Sasikala C."/>
        </authorList>
    </citation>
    <scope>NUCLEOTIDE SEQUENCE</scope>
    <source>
        <strain evidence="1">JY119</strain>
    </source>
</reference>
<name>A0ACC3SG46_9PEZI</name>
<accession>A0ACC3SG46</accession>
<protein>
    <submittedName>
        <fullName evidence="1">General transcription repressor</fullName>
    </submittedName>
</protein>
<comment type="caution">
    <text evidence="1">The sequence shown here is derived from an EMBL/GenBank/DDBJ whole genome shotgun (WGS) entry which is preliminary data.</text>
</comment>
<gene>
    <name evidence="1" type="primary">TUP1</name>
    <name evidence="1" type="ORF">M8818_002523</name>
</gene>
<sequence>MYNAHRGIPPGPPQNNRLADLLEQVRAEFENQGVRANDYEHQYSGDGTGPLKDLHVGADTHGDEAEVFGFHIRFSNPLLIRLRYEEEVAHLRRELEARGGPSQSSHTGPSQPPPPAIGHGPANLFQGIMAGGAAQGGPGLAPPPQEQPQQPGMPAHMPQGPPGLNPAPGPPQHAPFGGYGQPAPGVNGYGPQPPQPTASPGPGKPRLNARGPPGGPATPQQANANPYPGSPQVLRPTPPPGQPQQQQQMALTHQEPDYGNQLCDYSVDSLPARFKREGDDWYAVFNPRIRRTLDVELVHNLVHQSVVCCVRFSRDGRFVATGCNRSAQIFEVDSGQKVSHLQDNSLSPDGDLYIRSVCFSPDGAYLATGAEDKIIRIWDIATRTIRHQFTGHEQDIYSLDYSSDGRFIASGSGDRTVRVWDIPGNQCIICLTIEDGVTTVAISPDNRYLAAGSLDKSVRVWEMGTGNLLERLEEQGGSPGHKDSVYSVAFSPTSRELVSGSLDRTIRMWELQPHNYGNAMRAGQPKGGKCIRTFEGHKDFVLSVALTPDGNWVLSGSKDRGVQFWNPHNGEAQLMLQGHKNSVISVAPSPARGGLFATGSGDMRARIWSERRAFESVVYFLAQLIAYCVVVPRRTFVLLKHPYLVPASRKAPFWVLGKEKKDLPGRARDGLAIRCEGVGYSGGWPDEAVSVSCPSRSGVKGAGNIHQLCKAGLV</sequence>
<dbReference type="Proteomes" id="UP001320706">
    <property type="component" value="Unassembled WGS sequence"/>
</dbReference>
<evidence type="ECO:0000313" key="2">
    <source>
        <dbReference type="Proteomes" id="UP001320706"/>
    </source>
</evidence>
<organism evidence="1 2">
    <name type="scientific">Zalaria obscura</name>
    <dbReference type="NCBI Taxonomy" id="2024903"/>
    <lineage>
        <taxon>Eukaryota</taxon>
        <taxon>Fungi</taxon>
        <taxon>Dikarya</taxon>
        <taxon>Ascomycota</taxon>
        <taxon>Pezizomycotina</taxon>
        <taxon>Dothideomycetes</taxon>
        <taxon>Dothideomycetidae</taxon>
        <taxon>Dothideales</taxon>
        <taxon>Zalariaceae</taxon>
        <taxon>Zalaria</taxon>
    </lineage>
</organism>